<evidence type="ECO:0000313" key="1">
    <source>
        <dbReference type="EMBL" id="MDV7220441.1"/>
    </source>
</evidence>
<protein>
    <recommendedName>
        <fullName evidence="3">DUF2867 domain-containing protein</fullName>
    </recommendedName>
</protein>
<proteinExistence type="predicted"/>
<dbReference type="RefSeq" id="WP_317774032.1">
    <property type="nucleotide sequence ID" value="NZ_JAWMAJ010000130.1"/>
</dbReference>
<gene>
    <name evidence="1" type="ORF">R5A26_31310</name>
</gene>
<reference evidence="1 2" key="1">
    <citation type="submission" date="2023-10" db="EMBL/GenBank/DDBJ databases">
        <title>Characterization of rhizosphere-enriched actinobacteria from wheat plants lab-grown on chernevaya soil.</title>
        <authorList>
            <person name="Tikhonova E.N."/>
            <person name="Konopkin A."/>
            <person name="Kravchenko I.K."/>
        </authorList>
    </citation>
    <scope>NUCLEOTIDE SEQUENCE [LARGE SCALE GENOMIC DNA]</scope>
    <source>
        <strain evidence="1 2">RR29</strain>
    </source>
</reference>
<name>A0ABU4FIL1_9ACTN</name>
<sequence length="147" mass="15700">MEIAALSRVGEQTTVVAAEPDAVWRGLSQVMGHSSARATLYAHLVRAADRETSGPRPLAEGSTFAGFHVTSAVPGRELVVEGSHRFSSYALIFHVEPTGPGRSLLRAETRAAFPGLAGGLYRRLVISSGGHVIAVRRLLSAVRRRSE</sequence>
<dbReference type="EMBL" id="JAWMAJ010000130">
    <property type="protein sequence ID" value="MDV7220441.1"/>
    <property type="molecule type" value="Genomic_DNA"/>
</dbReference>
<evidence type="ECO:0000313" key="2">
    <source>
        <dbReference type="Proteomes" id="UP001187346"/>
    </source>
</evidence>
<organism evidence="1 2">
    <name type="scientific">Streptomyces prunicolor</name>
    <dbReference type="NCBI Taxonomy" id="67348"/>
    <lineage>
        <taxon>Bacteria</taxon>
        <taxon>Bacillati</taxon>
        <taxon>Actinomycetota</taxon>
        <taxon>Actinomycetes</taxon>
        <taxon>Kitasatosporales</taxon>
        <taxon>Streptomycetaceae</taxon>
        <taxon>Streptomyces</taxon>
    </lineage>
</organism>
<dbReference type="Proteomes" id="UP001187346">
    <property type="component" value="Unassembled WGS sequence"/>
</dbReference>
<comment type="caution">
    <text evidence="1">The sequence shown here is derived from an EMBL/GenBank/DDBJ whole genome shotgun (WGS) entry which is preliminary data.</text>
</comment>
<evidence type="ECO:0008006" key="3">
    <source>
        <dbReference type="Google" id="ProtNLM"/>
    </source>
</evidence>
<keyword evidence="2" id="KW-1185">Reference proteome</keyword>
<accession>A0ABU4FIL1</accession>
<dbReference type="SUPFAM" id="SSF55961">
    <property type="entry name" value="Bet v1-like"/>
    <property type="match status" value="1"/>
</dbReference>